<evidence type="ECO:0000313" key="1">
    <source>
        <dbReference type="EMBL" id="KAJ2766777.1"/>
    </source>
</evidence>
<dbReference type="Proteomes" id="UP001140234">
    <property type="component" value="Unassembled WGS sequence"/>
</dbReference>
<organism evidence="1 2">
    <name type="scientific">Coemansia nantahalensis</name>
    <dbReference type="NCBI Taxonomy" id="2789366"/>
    <lineage>
        <taxon>Eukaryota</taxon>
        <taxon>Fungi</taxon>
        <taxon>Fungi incertae sedis</taxon>
        <taxon>Zoopagomycota</taxon>
        <taxon>Kickxellomycotina</taxon>
        <taxon>Kickxellomycetes</taxon>
        <taxon>Kickxellales</taxon>
        <taxon>Kickxellaceae</taxon>
        <taxon>Coemansia</taxon>
    </lineage>
</organism>
<proteinExistence type="predicted"/>
<protein>
    <submittedName>
        <fullName evidence="1">Uncharacterized protein</fullName>
    </submittedName>
</protein>
<gene>
    <name evidence="1" type="ORF">IWQ57_004226</name>
</gene>
<name>A0ACC1JTE5_9FUNG</name>
<sequence>MFKVFVITYSMYGHINKMAESIVEGLQKAGAEVGRYQVAETLSAPRNYTRNGYSNAPRTQHRCAMVKIFVITYSMYGHVNKMAESIVTGLQKAGAEVGRFQVAETLSDEILAKMHAPAKASFPIITASQLPEADGYLFGFPTRYGSAPAQMKAFFDSTGSLWQKGALAGKPAGIFFSTASQHGGQEATAFSTLPFLAHHGIIYVPFGYKHPHLFDNSEVIGGSAWGAGTVASGDGSRQPTQKELEIAVVQGEEFAKVAKKLAA</sequence>
<reference evidence="1" key="1">
    <citation type="submission" date="2022-07" db="EMBL/GenBank/DDBJ databases">
        <title>Phylogenomic reconstructions and comparative analyses of Kickxellomycotina fungi.</title>
        <authorList>
            <person name="Reynolds N.K."/>
            <person name="Stajich J.E."/>
            <person name="Barry K."/>
            <person name="Grigoriev I.V."/>
            <person name="Crous P."/>
            <person name="Smith M.E."/>
        </authorList>
    </citation>
    <scope>NUCLEOTIDE SEQUENCE</scope>
    <source>
        <strain evidence="1">CBS 109366</strain>
    </source>
</reference>
<keyword evidence="2" id="KW-1185">Reference proteome</keyword>
<comment type="caution">
    <text evidence="1">The sequence shown here is derived from an EMBL/GenBank/DDBJ whole genome shotgun (WGS) entry which is preliminary data.</text>
</comment>
<dbReference type="EMBL" id="JANBUJ010001604">
    <property type="protein sequence ID" value="KAJ2766777.1"/>
    <property type="molecule type" value="Genomic_DNA"/>
</dbReference>
<accession>A0ACC1JTE5</accession>
<evidence type="ECO:0000313" key="2">
    <source>
        <dbReference type="Proteomes" id="UP001140234"/>
    </source>
</evidence>